<dbReference type="InterPro" id="IPR029063">
    <property type="entry name" value="SAM-dependent_MTases_sf"/>
</dbReference>
<evidence type="ECO:0000259" key="6">
    <source>
        <dbReference type="Pfam" id="PF07669"/>
    </source>
</evidence>
<dbReference type="PANTHER" id="PTHR33841">
    <property type="entry name" value="DNA METHYLTRANSFERASE YEEA-RELATED"/>
    <property type="match status" value="1"/>
</dbReference>
<proteinExistence type="predicted"/>
<dbReference type="Proteomes" id="UP000060487">
    <property type="component" value="Unassembled WGS sequence"/>
</dbReference>
<evidence type="ECO:0000256" key="4">
    <source>
        <dbReference type="ARBA" id="ARBA00022691"/>
    </source>
</evidence>
<reference evidence="7 8" key="1">
    <citation type="submission" date="2015-11" db="EMBL/GenBank/DDBJ databases">
        <authorList>
            <person name="Lin W."/>
        </authorList>
    </citation>
    <scope>NUCLEOTIDE SEQUENCE [LARGE SCALE GENOMIC DNA]</scope>
    <source>
        <strain evidence="7 8">HCH-1</strain>
    </source>
</reference>
<keyword evidence="3" id="KW-0808">Transferase</keyword>
<evidence type="ECO:0000313" key="8">
    <source>
        <dbReference type="Proteomes" id="UP000060487"/>
    </source>
</evidence>
<keyword evidence="4" id="KW-0949">S-adenosyl-L-methionine</keyword>
<keyword evidence="8" id="KW-1185">Reference proteome</keyword>
<dbReference type="EC" id="2.1.1.72" evidence="1"/>
<dbReference type="EMBL" id="LNQR01000022">
    <property type="protein sequence ID" value="KWT92173.1"/>
    <property type="molecule type" value="Genomic_DNA"/>
</dbReference>
<dbReference type="Gene3D" id="3.40.50.150">
    <property type="entry name" value="Vaccinia Virus protein VP39"/>
    <property type="match status" value="1"/>
</dbReference>
<dbReference type="PROSITE" id="PS00092">
    <property type="entry name" value="N6_MTASE"/>
    <property type="match status" value="1"/>
</dbReference>
<gene>
    <name evidence="7" type="ORF">ASN18_0577</name>
</gene>
<comment type="caution">
    <text evidence="7">The sequence shown here is derived from an EMBL/GenBank/DDBJ whole genome shotgun (WGS) entry which is preliminary data.</text>
</comment>
<keyword evidence="2" id="KW-0489">Methyltransferase</keyword>
<sequence length="1094" mass="128460">MSISRETFNKLIKEFQFARLFNELGWDNFPKKREEREIDGYKFALEAAAEKRDFPVFVCSPISGTTCPPYNIRKKIDNLVTKDYFEHLIIYCDSTKTRQVWQLVIREHGRPVVMRERHFYSHQEPEQLFQTLKGLFFSLDDEDKIGIVDVMSRVREGFNTNAERVTKKFYDQFKKEHAAFREFIKGIGEVVDKDWYSSLMLNRLMFIYFIQKKGFLNDDRNYLGNKLTATQEKKGKDKFYSFYRNFLLVLFHKGLGSSSRTPELTKEIGKVPYLNGGLFDVHQIEINYENIEIADEAFEKIFKFFDQYEWHLDTRVTSSGKDINPDVIGYIFEKYINDRASMGAYYTKEDITDYISKNCIIPFIFDEVRRNYSKGLASNSAVWRLLHDSHDTYIYDAVKHGINNPLPDEIAAGLDTTKPNLIERRKLWNKPAPSGYALPTEIWREVVERRKRYKEIIGKIAAKEIHEINDFITYNLNIRQFAQDVIENTDDPELLKYFYKAISNITVLDPTCGSGAFLFAALNVLEPLYEACIQRMEGFREGHKGKYKDVFDELEKHPNRQYFIYKSIILRNLYGVDIMKEAVETAKLRLFLKLAATVEIDDKKPNFGLEPLPDIDFNIRAGNTLVGFAALKDVEKAVEGHLLNSTLLKKEIEDIKEQAETIKLAFERFKDSQLVTDSPSSSGAKQDLEARLKRLNDKLDEYQAQLYGKDTGNKDDLKHWKDTHQPFHWFAEFYEIVHEKGGFDVIIGNPPYVEYSKVKTLYKIRNYTTETCGNLYAYVIELGNGIIQQHGKCGMIVQLPIVCTDRMISVQQLLLRNNKFIWFSTYDDRPARLFDGLEHIRTTIFITCCGKNNKEIYSTNYMRWYSETREYLFNSICYNEVTNFIADGYIPKIGSSIAKNTRRLLNNYAISVMHFQNKERYCIYFHNSPQYWIRAMDFKPYFWNERNGEQLSVQVKSLCLYTMKDASVFAAMMNSSLFYWWFIIHSDCRHLNMREIDHYPSSLDKMNENIKDKISTLNAMLMNDLSKHSNRKECTYKTTGRVAYDEYFPRYSKPIIDEIDKALAKHYGFTDEELDFIINYDIKYRMGIEEDGTE</sequence>
<protein>
    <recommendedName>
        <fullName evidence="1">site-specific DNA-methyltransferase (adenine-specific)</fullName>
        <ecNumber evidence="1">2.1.1.72</ecNumber>
    </recommendedName>
</protein>
<dbReference type="SUPFAM" id="SSF53335">
    <property type="entry name" value="S-adenosyl-L-methionine-dependent methyltransferases"/>
    <property type="match status" value="1"/>
</dbReference>
<dbReference type="RefSeq" id="WP_085051104.1">
    <property type="nucleotide sequence ID" value="NZ_LNQR01000022.1"/>
</dbReference>
<dbReference type="PANTHER" id="PTHR33841:SF1">
    <property type="entry name" value="DNA METHYLTRANSFERASE A"/>
    <property type="match status" value="1"/>
</dbReference>
<evidence type="ECO:0000313" key="7">
    <source>
        <dbReference type="EMBL" id="KWT92173.1"/>
    </source>
</evidence>
<dbReference type="InterPro" id="IPR002052">
    <property type="entry name" value="DNA_methylase_N6_adenine_CS"/>
</dbReference>
<comment type="catalytic activity">
    <reaction evidence="5">
        <text>a 2'-deoxyadenosine in DNA + S-adenosyl-L-methionine = an N(6)-methyl-2'-deoxyadenosine in DNA + S-adenosyl-L-homocysteine + H(+)</text>
        <dbReference type="Rhea" id="RHEA:15197"/>
        <dbReference type="Rhea" id="RHEA-COMP:12418"/>
        <dbReference type="Rhea" id="RHEA-COMP:12419"/>
        <dbReference type="ChEBI" id="CHEBI:15378"/>
        <dbReference type="ChEBI" id="CHEBI:57856"/>
        <dbReference type="ChEBI" id="CHEBI:59789"/>
        <dbReference type="ChEBI" id="CHEBI:90615"/>
        <dbReference type="ChEBI" id="CHEBI:90616"/>
        <dbReference type="EC" id="2.1.1.72"/>
    </reaction>
</comment>
<dbReference type="InterPro" id="IPR011639">
    <property type="entry name" value="MethylTrfase_TaqI-like_dom"/>
</dbReference>
<dbReference type="InterPro" id="IPR050953">
    <property type="entry name" value="N4_N6_ade-DNA_methylase"/>
</dbReference>
<organism evidence="7 8">
    <name type="scientific">Candidatus Magnetominusculus xianensis</name>
    <dbReference type="NCBI Taxonomy" id="1748249"/>
    <lineage>
        <taxon>Bacteria</taxon>
        <taxon>Pseudomonadati</taxon>
        <taxon>Nitrospirota</taxon>
        <taxon>Nitrospiria</taxon>
        <taxon>Nitrospirales</taxon>
        <taxon>Nitrospiraceae</taxon>
        <taxon>Candidatus Magnetominusculus</taxon>
    </lineage>
</organism>
<evidence type="ECO:0000256" key="1">
    <source>
        <dbReference type="ARBA" id="ARBA00011900"/>
    </source>
</evidence>
<feature type="domain" description="Type II methyltransferase M.TaqI-like" evidence="6">
    <location>
        <begin position="572"/>
        <end position="822"/>
    </location>
</feature>
<accession>A0ABR5SJI9</accession>
<dbReference type="Pfam" id="PF07669">
    <property type="entry name" value="Eco57I"/>
    <property type="match status" value="1"/>
</dbReference>
<evidence type="ECO:0000256" key="2">
    <source>
        <dbReference type="ARBA" id="ARBA00022603"/>
    </source>
</evidence>
<evidence type="ECO:0000256" key="3">
    <source>
        <dbReference type="ARBA" id="ARBA00022679"/>
    </source>
</evidence>
<evidence type="ECO:0000256" key="5">
    <source>
        <dbReference type="ARBA" id="ARBA00047942"/>
    </source>
</evidence>
<name>A0ABR5SJI9_9BACT</name>